<dbReference type="EMBL" id="CP013235">
    <property type="protein sequence ID" value="AMP11347.1"/>
    <property type="molecule type" value="Genomic_DNA"/>
</dbReference>
<dbReference type="NCBIfam" id="TIGR01845">
    <property type="entry name" value="outer_NodT"/>
    <property type="match status" value="1"/>
</dbReference>
<dbReference type="PANTHER" id="PTHR30203">
    <property type="entry name" value="OUTER MEMBRANE CATION EFFLUX PROTEIN"/>
    <property type="match status" value="1"/>
</dbReference>
<evidence type="ECO:0000256" key="7">
    <source>
        <dbReference type="ARBA" id="ARBA00023139"/>
    </source>
</evidence>
<evidence type="ECO:0000256" key="5">
    <source>
        <dbReference type="ARBA" id="ARBA00022729"/>
    </source>
</evidence>
<dbReference type="Proteomes" id="UP000071778">
    <property type="component" value="Chromosome"/>
</dbReference>
<keyword evidence="5" id="KW-0732">Signal</keyword>
<comment type="similarity">
    <text evidence="2 9">Belongs to the outer membrane factor (OMF) (TC 1.B.17) family.</text>
</comment>
<dbReference type="GO" id="GO:0005886">
    <property type="term" value="C:plasma membrane"/>
    <property type="evidence" value="ECO:0007669"/>
    <property type="project" value="UniProtKB-SubCell"/>
</dbReference>
<dbReference type="PATRIC" id="fig|279058.18.peg.3601"/>
<evidence type="ECO:0000256" key="10">
    <source>
        <dbReference type="SAM" id="Coils"/>
    </source>
</evidence>
<evidence type="ECO:0000256" key="6">
    <source>
        <dbReference type="ARBA" id="ARBA00023136"/>
    </source>
</evidence>
<keyword evidence="4 9" id="KW-0812">Transmembrane</keyword>
<keyword evidence="10" id="KW-0175">Coiled coil</keyword>
<evidence type="ECO:0000256" key="9">
    <source>
        <dbReference type="RuleBase" id="RU362097"/>
    </source>
</evidence>
<keyword evidence="8 9" id="KW-0449">Lipoprotein</keyword>
<protein>
    <submittedName>
        <fullName evidence="11">Efflux transporter, outer membrane factor (OMF) lipo, NodT family protein</fullName>
    </submittedName>
</protein>
<dbReference type="SUPFAM" id="SSF56954">
    <property type="entry name" value="Outer membrane efflux proteins (OEP)"/>
    <property type="match status" value="1"/>
</dbReference>
<keyword evidence="6 9" id="KW-0472">Membrane</keyword>
<name>A0A127QMU7_9BURK</name>
<feature type="coiled-coil region" evidence="10">
    <location>
        <begin position="282"/>
        <end position="309"/>
    </location>
</feature>
<evidence type="ECO:0000256" key="2">
    <source>
        <dbReference type="ARBA" id="ARBA00007613"/>
    </source>
</evidence>
<evidence type="ECO:0000256" key="4">
    <source>
        <dbReference type="ARBA" id="ARBA00022692"/>
    </source>
</evidence>
<dbReference type="GO" id="GO:0015562">
    <property type="term" value="F:efflux transmembrane transporter activity"/>
    <property type="evidence" value="ECO:0007669"/>
    <property type="project" value="InterPro"/>
</dbReference>
<keyword evidence="12" id="KW-1185">Reference proteome</keyword>
<accession>A0A127QMU7</accession>
<evidence type="ECO:0000256" key="3">
    <source>
        <dbReference type="ARBA" id="ARBA00022452"/>
    </source>
</evidence>
<dbReference type="PANTHER" id="PTHR30203:SF20">
    <property type="entry name" value="MULTIDRUG RESISTANCE OUTER MEMBRANE PROTEIN MDTP-RELATED"/>
    <property type="match status" value="1"/>
</dbReference>
<evidence type="ECO:0000256" key="1">
    <source>
        <dbReference type="ARBA" id="ARBA00004370"/>
    </source>
</evidence>
<keyword evidence="7 9" id="KW-0564">Palmitate</keyword>
<evidence type="ECO:0000313" key="12">
    <source>
        <dbReference type="Proteomes" id="UP000071778"/>
    </source>
</evidence>
<dbReference type="Gene3D" id="1.20.1600.10">
    <property type="entry name" value="Outer membrane efflux proteins (OEP)"/>
    <property type="match status" value="1"/>
</dbReference>
<comment type="subcellular location">
    <subcellularLocation>
        <location evidence="9">Cell membrane</location>
        <topology evidence="9">Lipid-anchor</topology>
    </subcellularLocation>
    <subcellularLocation>
        <location evidence="1">Membrane</location>
    </subcellularLocation>
</comment>
<reference evidence="11 12" key="1">
    <citation type="submission" date="2015-11" db="EMBL/GenBank/DDBJ databases">
        <title>Exploring the genomic traits of fungus-feeding bacterial genus Collimonas.</title>
        <authorList>
            <person name="Song C."/>
            <person name="Schmidt R."/>
            <person name="de Jager V."/>
            <person name="Krzyzanowska D."/>
            <person name="Jongedijk E."/>
            <person name="Cankar K."/>
            <person name="Beekwilder J."/>
            <person name="van Veen A."/>
            <person name="de Boer W."/>
            <person name="van Veen J.A."/>
            <person name="Garbeva P."/>
        </authorList>
    </citation>
    <scope>NUCLEOTIDE SEQUENCE [LARGE SCALE GENOMIC DNA]</scope>
    <source>
        <strain evidence="11 12">Ter282</strain>
    </source>
</reference>
<proteinExistence type="inferred from homology"/>
<sequence length="548" mass="58636">MLAFCYYPIILSFAATPRVGPGAQRRRQVIVHTNFLAIIFWGIMRLTTLSKRHSSVSLLLACSLTLLLTACADFSGIDPQSKLNDGSKLAAGKALNASSQIAWPTSAWWQVYRDPQLDALVQQAIADSPNLKMAQARIRQATALAGSARSATLPKVGMEASATRGLYSSEYIFPPPLGGSWNWDNEFAVKASYDLDLWDKDRSALESALDTVQVSAAEARSAQLNLEVAVVRGYLQLATQYALRDIAASTLAQQTALADIARRRLGAGLGTRLEVSQAETVLPDAQANIEKIDENIALLRNQIAALSGKGPGSGDAIQRPALAANMIGADHSSSLPIGLPDNVPAHLIGRRPDVIAQRWRVEAMSKNIDVAKASFYPDINISAFIGLQALGFTNFLSAASGVRGAGPAISLPIFDGGRLRANLGAQTAALDGAIESYNNTLVQALQSVADQIVKLKSEQQQRQQSEQALALAGKSYDLAKRGYQAGLTAYINVIQTQLTLLQQQQRVAQTRASYLDSWAQLMQALGGGLGDDLPQPGMTDVTAVDAKK</sequence>
<gene>
    <name evidence="11" type="ORF">CAter282_3664</name>
</gene>
<keyword evidence="3 9" id="KW-1134">Transmembrane beta strand</keyword>
<dbReference type="InterPro" id="IPR003423">
    <property type="entry name" value="OMP_efflux"/>
</dbReference>
<dbReference type="InterPro" id="IPR010131">
    <property type="entry name" value="MdtP/NodT-like"/>
</dbReference>
<dbReference type="Pfam" id="PF02321">
    <property type="entry name" value="OEP"/>
    <property type="match status" value="2"/>
</dbReference>
<organism evidence="11 12">
    <name type="scientific">Collimonas arenae</name>
    <dbReference type="NCBI Taxonomy" id="279058"/>
    <lineage>
        <taxon>Bacteria</taxon>
        <taxon>Pseudomonadati</taxon>
        <taxon>Pseudomonadota</taxon>
        <taxon>Betaproteobacteria</taxon>
        <taxon>Burkholderiales</taxon>
        <taxon>Oxalobacteraceae</taxon>
        <taxon>Collimonas</taxon>
    </lineage>
</organism>
<dbReference type="Gene3D" id="2.20.200.10">
    <property type="entry name" value="Outer membrane efflux proteins (OEP)"/>
    <property type="match status" value="1"/>
</dbReference>
<evidence type="ECO:0000313" key="11">
    <source>
        <dbReference type="EMBL" id="AMP11347.1"/>
    </source>
</evidence>
<evidence type="ECO:0000256" key="8">
    <source>
        <dbReference type="ARBA" id="ARBA00023288"/>
    </source>
</evidence>
<dbReference type="AlphaFoldDB" id="A0A127QMU7"/>